<evidence type="ECO:0000313" key="1">
    <source>
        <dbReference type="EMBL" id="CAG8672475.1"/>
    </source>
</evidence>
<sequence length="95" mass="10913">VHDAIAIKLNYTKDASIPTEMTAWYYCTDKRTDSGTLNPVMYEFGTINREGIPINIRRGQCVIQILLECIYHRMPNDFVIPSSPLSNPIFLDLYD</sequence>
<proteinExistence type="predicted"/>
<reference evidence="1" key="1">
    <citation type="submission" date="2021-06" db="EMBL/GenBank/DDBJ databases">
        <authorList>
            <person name="Kallberg Y."/>
            <person name="Tangrot J."/>
            <person name="Rosling A."/>
        </authorList>
    </citation>
    <scope>NUCLEOTIDE SEQUENCE</scope>
    <source>
        <strain evidence="1">MA461A</strain>
    </source>
</reference>
<comment type="caution">
    <text evidence="1">The sequence shown here is derived from an EMBL/GenBank/DDBJ whole genome shotgun (WGS) entry which is preliminary data.</text>
</comment>
<evidence type="ECO:0000313" key="2">
    <source>
        <dbReference type="Proteomes" id="UP000789920"/>
    </source>
</evidence>
<organism evidence="1 2">
    <name type="scientific">Racocetra persica</name>
    <dbReference type="NCBI Taxonomy" id="160502"/>
    <lineage>
        <taxon>Eukaryota</taxon>
        <taxon>Fungi</taxon>
        <taxon>Fungi incertae sedis</taxon>
        <taxon>Mucoromycota</taxon>
        <taxon>Glomeromycotina</taxon>
        <taxon>Glomeromycetes</taxon>
        <taxon>Diversisporales</taxon>
        <taxon>Gigasporaceae</taxon>
        <taxon>Racocetra</taxon>
    </lineage>
</organism>
<gene>
    <name evidence="1" type="ORF">RPERSI_LOCUS8739</name>
</gene>
<accession>A0ACA9NS60</accession>
<dbReference type="EMBL" id="CAJVQC010016010">
    <property type="protein sequence ID" value="CAG8672475.1"/>
    <property type="molecule type" value="Genomic_DNA"/>
</dbReference>
<name>A0ACA9NS60_9GLOM</name>
<keyword evidence="2" id="KW-1185">Reference proteome</keyword>
<dbReference type="Proteomes" id="UP000789920">
    <property type="component" value="Unassembled WGS sequence"/>
</dbReference>
<feature type="non-terminal residue" evidence="1">
    <location>
        <position position="95"/>
    </location>
</feature>
<protein>
    <submittedName>
        <fullName evidence="1">22240_t:CDS:1</fullName>
    </submittedName>
</protein>
<feature type="non-terminal residue" evidence="1">
    <location>
        <position position="1"/>
    </location>
</feature>